<accession>A0AAD8ELZ6</accession>
<dbReference type="PRINTS" id="PR00947">
    <property type="entry name" value="CUTICLE"/>
</dbReference>
<evidence type="ECO:0000256" key="1">
    <source>
        <dbReference type="ARBA" id="ARBA00022460"/>
    </source>
</evidence>
<dbReference type="GO" id="GO:0042302">
    <property type="term" value="F:structural constituent of cuticle"/>
    <property type="evidence" value="ECO:0007669"/>
    <property type="project" value="UniProtKB-UniRule"/>
</dbReference>
<feature type="region of interest" description="Disordered" evidence="3">
    <location>
        <begin position="13"/>
        <end position="40"/>
    </location>
</feature>
<gene>
    <name evidence="4" type="ORF">L9F63_014074</name>
</gene>
<dbReference type="AlphaFoldDB" id="A0AAD8ELZ6"/>
<reference evidence="4" key="1">
    <citation type="journal article" date="2023" name="IScience">
        <title>Live-bearing cockroach genome reveals convergent evolutionary mechanisms linked to viviparity in insects and beyond.</title>
        <authorList>
            <person name="Fouks B."/>
            <person name="Harrison M.C."/>
            <person name="Mikhailova A.A."/>
            <person name="Marchal E."/>
            <person name="English S."/>
            <person name="Carruthers M."/>
            <person name="Jennings E.C."/>
            <person name="Chiamaka E.L."/>
            <person name="Frigard R.A."/>
            <person name="Pippel M."/>
            <person name="Attardo G.M."/>
            <person name="Benoit J.B."/>
            <person name="Bornberg-Bauer E."/>
            <person name="Tobe S.S."/>
        </authorList>
    </citation>
    <scope>NUCLEOTIDE SEQUENCE</scope>
    <source>
        <strain evidence="4">Stay&amp;Tobe</strain>
    </source>
</reference>
<evidence type="ECO:0000313" key="5">
    <source>
        <dbReference type="Proteomes" id="UP001233999"/>
    </source>
</evidence>
<protein>
    <recommendedName>
        <fullName evidence="6">Pro-resilin</fullName>
    </recommendedName>
</protein>
<evidence type="ECO:0000256" key="3">
    <source>
        <dbReference type="SAM" id="MobiDB-lite"/>
    </source>
</evidence>
<sequence>APLVGVVMGQQYLPPSAGGSRGGGGGGYGAPAADEGASEPANYEFSYEVQDAASGNDFGHKESRQGDVATGNYHVLLPDGRTQIVDYTADNDGYKPNVKYEGEANAGGGYPPAASPGVSTQMPHDAGTEERIVIVCARGIG</sequence>
<feature type="non-terminal residue" evidence="4">
    <location>
        <position position="1"/>
    </location>
</feature>
<keyword evidence="5" id="KW-1185">Reference proteome</keyword>
<reference evidence="4" key="2">
    <citation type="submission" date="2023-05" db="EMBL/GenBank/DDBJ databases">
        <authorList>
            <person name="Fouks B."/>
        </authorList>
    </citation>
    <scope>NUCLEOTIDE SEQUENCE</scope>
    <source>
        <strain evidence="4">Stay&amp;Tobe</strain>
        <tissue evidence="4">Testes</tissue>
    </source>
</reference>
<dbReference type="Pfam" id="PF00379">
    <property type="entry name" value="Chitin_bind_4"/>
    <property type="match status" value="1"/>
</dbReference>
<dbReference type="EMBL" id="JASPKZ010003044">
    <property type="protein sequence ID" value="KAJ9594462.1"/>
    <property type="molecule type" value="Genomic_DNA"/>
</dbReference>
<dbReference type="InterPro" id="IPR000618">
    <property type="entry name" value="Insect_cuticle"/>
</dbReference>
<dbReference type="GO" id="GO:0031012">
    <property type="term" value="C:extracellular matrix"/>
    <property type="evidence" value="ECO:0007669"/>
    <property type="project" value="TreeGrafter"/>
</dbReference>
<dbReference type="GO" id="GO:0005615">
    <property type="term" value="C:extracellular space"/>
    <property type="evidence" value="ECO:0007669"/>
    <property type="project" value="TreeGrafter"/>
</dbReference>
<dbReference type="InterPro" id="IPR051217">
    <property type="entry name" value="Insect_Cuticle_Struc_Prot"/>
</dbReference>
<feature type="non-terminal residue" evidence="4">
    <location>
        <position position="141"/>
    </location>
</feature>
<organism evidence="4 5">
    <name type="scientific">Diploptera punctata</name>
    <name type="common">Pacific beetle cockroach</name>
    <dbReference type="NCBI Taxonomy" id="6984"/>
    <lineage>
        <taxon>Eukaryota</taxon>
        <taxon>Metazoa</taxon>
        <taxon>Ecdysozoa</taxon>
        <taxon>Arthropoda</taxon>
        <taxon>Hexapoda</taxon>
        <taxon>Insecta</taxon>
        <taxon>Pterygota</taxon>
        <taxon>Neoptera</taxon>
        <taxon>Polyneoptera</taxon>
        <taxon>Dictyoptera</taxon>
        <taxon>Blattodea</taxon>
        <taxon>Blaberoidea</taxon>
        <taxon>Blaberidae</taxon>
        <taxon>Diplopterinae</taxon>
        <taxon>Diploptera</taxon>
    </lineage>
</organism>
<name>A0AAD8ELZ6_DIPPU</name>
<comment type="caution">
    <text evidence="4">The sequence shown here is derived from an EMBL/GenBank/DDBJ whole genome shotgun (WGS) entry which is preliminary data.</text>
</comment>
<feature type="region of interest" description="Disordered" evidence="3">
    <location>
        <begin position="87"/>
        <end position="125"/>
    </location>
</feature>
<feature type="compositionally biased region" description="Gly residues" evidence="3">
    <location>
        <begin position="19"/>
        <end position="29"/>
    </location>
</feature>
<dbReference type="PROSITE" id="PS00233">
    <property type="entry name" value="CHIT_BIND_RR_1"/>
    <property type="match status" value="1"/>
</dbReference>
<dbReference type="PANTHER" id="PTHR12236:SF98">
    <property type="entry name" value="CUTICULAR PROTEIN 56F"/>
    <property type="match status" value="1"/>
</dbReference>
<evidence type="ECO:0000256" key="2">
    <source>
        <dbReference type="PROSITE-ProRule" id="PRU00497"/>
    </source>
</evidence>
<evidence type="ECO:0000313" key="4">
    <source>
        <dbReference type="EMBL" id="KAJ9594462.1"/>
    </source>
</evidence>
<proteinExistence type="predicted"/>
<dbReference type="PROSITE" id="PS51155">
    <property type="entry name" value="CHIT_BIND_RR_2"/>
    <property type="match status" value="1"/>
</dbReference>
<dbReference type="Proteomes" id="UP001233999">
    <property type="component" value="Unassembled WGS sequence"/>
</dbReference>
<dbReference type="PANTHER" id="PTHR12236">
    <property type="entry name" value="STRUCTURAL CONTITUENT OF CUTICLE"/>
    <property type="match status" value="1"/>
</dbReference>
<evidence type="ECO:0008006" key="6">
    <source>
        <dbReference type="Google" id="ProtNLM"/>
    </source>
</evidence>
<dbReference type="InterPro" id="IPR031311">
    <property type="entry name" value="CHIT_BIND_RR_consensus"/>
</dbReference>
<keyword evidence="1 2" id="KW-0193">Cuticle</keyword>